<dbReference type="Pfam" id="PF22725">
    <property type="entry name" value="GFO_IDH_MocA_C3"/>
    <property type="match status" value="1"/>
</dbReference>
<feature type="domain" description="GFO/IDH/MocA-like oxidoreductase" evidence="3">
    <location>
        <begin position="130"/>
        <end position="258"/>
    </location>
</feature>
<dbReference type="EMBL" id="BORT01000014">
    <property type="protein sequence ID" value="GIO48541.1"/>
    <property type="molecule type" value="Genomic_DNA"/>
</dbReference>
<dbReference type="Proteomes" id="UP000682811">
    <property type="component" value="Unassembled WGS sequence"/>
</dbReference>
<dbReference type="GO" id="GO:0000166">
    <property type="term" value="F:nucleotide binding"/>
    <property type="evidence" value="ECO:0007669"/>
    <property type="project" value="InterPro"/>
</dbReference>
<dbReference type="Pfam" id="PF01408">
    <property type="entry name" value="GFO_IDH_MocA"/>
    <property type="match status" value="1"/>
</dbReference>
<dbReference type="InterPro" id="IPR055170">
    <property type="entry name" value="GFO_IDH_MocA-like_dom"/>
</dbReference>
<evidence type="ECO:0000313" key="5">
    <source>
        <dbReference type="Proteomes" id="UP000682811"/>
    </source>
</evidence>
<gene>
    <name evidence="4" type="ORF">J34TS1_33060</name>
</gene>
<dbReference type="InterPro" id="IPR050463">
    <property type="entry name" value="Gfo/Idh/MocA_oxidrdct_glycsds"/>
</dbReference>
<keyword evidence="5" id="KW-1185">Reference proteome</keyword>
<dbReference type="Gene3D" id="3.40.50.720">
    <property type="entry name" value="NAD(P)-binding Rossmann-like Domain"/>
    <property type="match status" value="1"/>
</dbReference>
<evidence type="ECO:0000256" key="1">
    <source>
        <dbReference type="ARBA" id="ARBA00023002"/>
    </source>
</evidence>
<dbReference type="Gene3D" id="3.30.360.10">
    <property type="entry name" value="Dihydrodipicolinate Reductase, domain 2"/>
    <property type="match status" value="1"/>
</dbReference>
<dbReference type="AlphaFoldDB" id="A0A919YD76"/>
<comment type="caution">
    <text evidence="4">The sequence shown here is derived from an EMBL/GenBank/DDBJ whole genome shotgun (WGS) entry which is preliminary data.</text>
</comment>
<dbReference type="PANTHER" id="PTHR43818">
    <property type="entry name" value="BCDNA.GH03377"/>
    <property type="match status" value="1"/>
</dbReference>
<keyword evidence="1" id="KW-0560">Oxidoreductase</keyword>
<organism evidence="4 5">
    <name type="scientific">Paenibacillus azoreducens</name>
    <dbReference type="NCBI Taxonomy" id="116718"/>
    <lineage>
        <taxon>Bacteria</taxon>
        <taxon>Bacillati</taxon>
        <taxon>Bacillota</taxon>
        <taxon>Bacilli</taxon>
        <taxon>Bacillales</taxon>
        <taxon>Paenibacillaceae</taxon>
        <taxon>Paenibacillus</taxon>
    </lineage>
</organism>
<evidence type="ECO:0000259" key="3">
    <source>
        <dbReference type="Pfam" id="PF22725"/>
    </source>
</evidence>
<dbReference type="RefSeq" id="WP_212979175.1">
    <property type="nucleotide sequence ID" value="NZ_AP025343.1"/>
</dbReference>
<protein>
    <submittedName>
        <fullName evidence="4">Oxidoreductase</fullName>
    </submittedName>
</protein>
<accession>A0A919YD76</accession>
<dbReference type="SUPFAM" id="SSF55347">
    <property type="entry name" value="Glyceraldehyde-3-phosphate dehydrogenase-like, C-terminal domain"/>
    <property type="match status" value="1"/>
</dbReference>
<sequence>MRVGIIGGGFGLSVQAPLINTHPKMQVTAVSTMMRHQLPEALLHWDDSPAHYINWTEMLDQENIELVFVSSMPVYHYEMVKYAIKKGIHVVCEKPFTMNCRESEELMQLAQKHQVKVIVDFEWRYLPVRQKVKNLIADGGIGELLHFEYHISSPQYQRLRSSRRGWMGEKRKFGGMLGALGTHMIDCLRWLGHDEMELVQGMVHTHVPEGAGERRDADDAFFIHGKMKSGFTFSIQLLSGINHGFGSELKIFGSSGTVTLTDDERLCFGKANEQLTGIEVEKPEVPLHLTNEAGAYYPAFYPFLDKVYEYIVYDRMDSDLPTVLDGHENQRAIDKILEVIT</sequence>
<name>A0A919YD76_9BACL</name>
<evidence type="ECO:0000259" key="2">
    <source>
        <dbReference type="Pfam" id="PF01408"/>
    </source>
</evidence>
<dbReference type="InterPro" id="IPR036291">
    <property type="entry name" value="NAD(P)-bd_dom_sf"/>
</dbReference>
<dbReference type="InterPro" id="IPR000683">
    <property type="entry name" value="Gfo/Idh/MocA-like_OxRdtase_N"/>
</dbReference>
<evidence type="ECO:0000313" key="4">
    <source>
        <dbReference type="EMBL" id="GIO48541.1"/>
    </source>
</evidence>
<reference evidence="4 5" key="1">
    <citation type="submission" date="2021-03" db="EMBL/GenBank/DDBJ databases">
        <title>Antimicrobial resistance genes in bacteria isolated from Japanese honey, and their potential for conferring macrolide and lincosamide resistance in the American foulbrood pathogen Paenibacillus larvae.</title>
        <authorList>
            <person name="Okamoto M."/>
            <person name="Kumagai M."/>
            <person name="Kanamori H."/>
            <person name="Takamatsu D."/>
        </authorList>
    </citation>
    <scope>NUCLEOTIDE SEQUENCE [LARGE SCALE GENOMIC DNA]</scope>
    <source>
        <strain evidence="4 5">J34TS1</strain>
    </source>
</reference>
<dbReference type="PANTHER" id="PTHR43818:SF11">
    <property type="entry name" value="BCDNA.GH03377"/>
    <property type="match status" value="1"/>
</dbReference>
<dbReference type="GO" id="GO:0016491">
    <property type="term" value="F:oxidoreductase activity"/>
    <property type="evidence" value="ECO:0007669"/>
    <property type="project" value="UniProtKB-KW"/>
</dbReference>
<dbReference type="SUPFAM" id="SSF51735">
    <property type="entry name" value="NAD(P)-binding Rossmann-fold domains"/>
    <property type="match status" value="1"/>
</dbReference>
<feature type="domain" description="Gfo/Idh/MocA-like oxidoreductase N-terminal" evidence="2">
    <location>
        <begin position="1"/>
        <end position="121"/>
    </location>
</feature>
<proteinExistence type="predicted"/>